<evidence type="ECO:0000256" key="4">
    <source>
        <dbReference type="ARBA" id="ARBA00023015"/>
    </source>
</evidence>
<dbReference type="SUPFAM" id="SSF46689">
    <property type="entry name" value="Homeodomain-like"/>
    <property type="match status" value="1"/>
</dbReference>
<comment type="caution">
    <text evidence="11">The sequence shown here is derived from an EMBL/GenBank/DDBJ whole genome shotgun (WGS) entry which is preliminary data.</text>
</comment>
<evidence type="ECO:0000259" key="10">
    <source>
        <dbReference type="PROSITE" id="PS50110"/>
    </source>
</evidence>
<evidence type="ECO:0000313" key="12">
    <source>
        <dbReference type="Proteomes" id="UP001597295"/>
    </source>
</evidence>
<keyword evidence="2" id="KW-0067">ATP-binding</keyword>
<evidence type="ECO:0000256" key="1">
    <source>
        <dbReference type="ARBA" id="ARBA00022741"/>
    </source>
</evidence>
<dbReference type="InterPro" id="IPR009057">
    <property type="entry name" value="Homeodomain-like_sf"/>
</dbReference>
<dbReference type="SUPFAM" id="SSF52172">
    <property type="entry name" value="CheY-like"/>
    <property type="match status" value="1"/>
</dbReference>
<evidence type="ECO:0000313" key="11">
    <source>
        <dbReference type="EMBL" id="MFD2263274.1"/>
    </source>
</evidence>
<dbReference type="PROSITE" id="PS00676">
    <property type="entry name" value="SIGMA54_INTERACT_2"/>
    <property type="match status" value="1"/>
</dbReference>
<keyword evidence="7" id="KW-0804">Transcription</keyword>
<dbReference type="SMART" id="SM00448">
    <property type="entry name" value="REC"/>
    <property type="match status" value="1"/>
</dbReference>
<reference evidence="12" key="1">
    <citation type="journal article" date="2019" name="Int. J. Syst. Evol. Microbiol.">
        <title>The Global Catalogue of Microorganisms (GCM) 10K type strain sequencing project: providing services to taxonomists for standard genome sequencing and annotation.</title>
        <authorList>
            <consortium name="The Broad Institute Genomics Platform"/>
            <consortium name="The Broad Institute Genome Sequencing Center for Infectious Disease"/>
            <person name="Wu L."/>
            <person name="Ma J."/>
        </authorList>
    </citation>
    <scope>NUCLEOTIDE SEQUENCE [LARGE SCALE GENOMIC DNA]</scope>
    <source>
        <strain evidence="12">CGMCC 1.19062</strain>
    </source>
</reference>
<dbReference type="PROSITE" id="PS00675">
    <property type="entry name" value="SIGMA54_INTERACT_1"/>
    <property type="match status" value="1"/>
</dbReference>
<dbReference type="InterPro" id="IPR002197">
    <property type="entry name" value="HTH_Fis"/>
</dbReference>
<keyword evidence="4" id="KW-0805">Transcription regulation</keyword>
<evidence type="ECO:0000259" key="9">
    <source>
        <dbReference type="PROSITE" id="PS50045"/>
    </source>
</evidence>
<evidence type="ECO:0000256" key="7">
    <source>
        <dbReference type="ARBA" id="ARBA00023163"/>
    </source>
</evidence>
<keyword evidence="8" id="KW-0597">Phosphoprotein</keyword>
<evidence type="ECO:0000256" key="5">
    <source>
        <dbReference type="ARBA" id="ARBA00023125"/>
    </source>
</evidence>
<evidence type="ECO:0000256" key="2">
    <source>
        <dbReference type="ARBA" id="ARBA00022840"/>
    </source>
</evidence>
<dbReference type="Pfam" id="PF25601">
    <property type="entry name" value="AAA_lid_14"/>
    <property type="match status" value="1"/>
</dbReference>
<dbReference type="InterPro" id="IPR011006">
    <property type="entry name" value="CheY-like_superfamily"/>
</dbReference>
<dbReference type="InterPro" id="IPR001789">
    <property type="entry name" value="Sig_transdc_resp-reg_receiver"/>
</dbReference>
<gene>
    <name evidence="11" type="ORF">ACFSM5_10275</name>
</gene>
<dbReference type="PANTHER" id="PTHR32071:SF21">
    <property type="entry name" value="TRANSCRIPTIONAL REGULATORY PROTEIN FLGR"/>
    <property type="match status" value="1"/>
</dbReference>
<dbReference type="PANTHER" id="PTHR32071">
    <property type="entry name" value="TRANSCRIPTIONAL REGULATORY PROTEIN"/>
    <property type="match status" value="1"/>
</dbReference>
<keyword evidence="6" id="KW-0010">Activator</keyword>
<dbReference type="Pfam" id="PF00158">
    <property type="entry name" value="Sigma54_activat"/>
    <property type="match status" value="1"/>
</dbReference>
<evidence type="ECO:0000256" key="6">
    <source>
        <dbReference type="ARBA" id="ARBA00023159"/>
    </source>
</evidence>
<proteinExistence type="predicted"/>
<dbReference type="PROSITE" id="PS50110">
    <property type="entry name" value="RESPONSE_REGULATORY"/>
    <property type="match status" value="1"/>
</dbReference>
<feature type="domain" description="Sigma-54 factor interaction" evidence="9">
    <location>
        <begin position="120"/>
        <end position="349"/>
    </location>
</feature>
<dbReference type="InterPro" id="IPR003593">
    <property type="entry name" value="AAA+_ATPase"/>
</dbReference>
<dbReference type="SUPFAM" id="SSF52540">
    <property type="entry name" value="P-loop containing nucleoside triphosphate hydrolases"/>
    <property type="match status" value="1"/>
</dbReference>
<evidence type="ECO:0000256" key="8">
    <source>
        <dbReference type="PROSITE-ProRule" id="PRU00169"/>
    </source>
</evidence>
<dbReference type="CDD" id="cd00009">
    <property type="entry name" value="AAA"/>
    <property type="match status" value="1"/>
</dbReference>
<dbReference type="Gene3D" id="3.40.50.300">
    <property type="entry name" value="P-loop containing nucleotide triphosphate hydrolases"/>
    <property type="match status" value="1"/>
</dbReference>
<accession>A0ABW5DSA0</accession>
<dbReference type="RefSeq" id="WP_379876259.1">
    <property type="nucleotide sequence ID" value="NZ_JBHUIP010000009.1"/>
</dbReference>
<dbReference type="Pfam" id="PF02954">
    <property type="entry name" value="HTH_8"/>
    <property type="match status" value="1"/>
</dbReference>
<feature type="domain" description="Response regulatory" evidence="10">
    <location>
        <begin position="2"/>
        <end position="114"/>
    </location>
</feature>
<keyword evidence="3" id="KW-0902">Two-component regulatory system</keyword>
<dbReference type="InterPro" id="IPR002078">
    <property type="entry name" value="Sigma_54_int"/>
</dbReference>
<dbReference type="InterPro" id="IPR025662">
    <property type="entry name" value="Sigma_54_int_dom_ATP-bd_1"/>
</dbReference>
<dbReference type="InterPro" id="IPR027417">
    <property type="entry name" value="P-loop_NTPase"/>
</dbReference>
<feature type="modified residue" description="4-aspartylphosphate" evidence="8">
    <location>
        <position position="52"/>
    </location>
</feature>
<dbReference type="Gene3D" id="1.10.8.60">
    <property type="match status" value="1"/>
</dbReference>
<dbReference type="Proteomes" id="UP001597295">
    <property type="component" value="Unassembled WGS sequence"/>
</dbReference>
<dbReference type="PROSITE" id="PS50045">
    <property type="entry name" value="SIGMA54_INTERACT_4"/>
    <property type="match status" value="1"/>
</dbReference>
<dbReference type="InterPro" id="IPR058031">
    <property type="entry name" value="AAA_lid_NorR"/>
</dbReference>
<dbReference type="InterPro" id="IPR025943">
    <property type="entry name" value="Sigma_54_int_dom_ATP-bd_2"/>
</dbReference>
<keyword evidence="12" id="KW-1185">Reference proteome</keyword>
<keyword evidence="5" id="KW-0238">DNA-binding</keyword>
<organism evidence="11 12">
    <name type="scientific">Lacibacterium aquatile</name>
    <dbReference type="NCBI Taxonomy" id="1168082"/>
    <lineage>
        <taxon>Bacteria</taxon>
        <taxon>Pseudomonadati</taxon>
        <taxon>Pseudomonadota</taxon>
        <taxon>Alphaproteobacteria</taxon>
        <taxon>Rhodospirillales</taxon>
        <taxon>Rhodospirillaceae</taxon>
    </lineage>
</organism>
<dbReference type="Gene3D" id="1.10.10.60">
    <property type="entry name" value="Homeodomain-like"/>
    <property type="match status" value="1"/>
</dbReference>
<dbReference type="PRINTS" id="PR01590">
    <property type="entry name" value="HTHFIS"/>
</dbReference>
<sequence length="464" mass="49797">MRLLIVGSLEGHLTTAGKIALARGAKVAHVDDGDAAMTALRAGQGADLLLVDMRMDIARLIDTMKAERIHAPVVACGLGNDAASAVKAIKAGAKEYLPLPPNAELIAAVLEAVSEESHALIHSDPSMLRTLKLADQIAPSDASVLITGESGTGKEVMARYIHRKSRRSGQKFISVNCAAIPENLLESELFGHEKGAFTGAVARRIGKFEEASGGTLLLDEISEMDPRLQAKLLRAIQEREIDRLGSTTPVKVDIRLIATSNRDLEAEVRRGTFREDLYYRLNVVNLMLPPLRERPTDIALLAQHFAKKYAESNALPERPLTPAALDKLRRHGWRGNVRELENTMHRAVLIAGPDSIDQDALILTGGETASYTAPAPSAPVQAPATQPTDVPSMGGAGTGNLVGRTVADVERDLIIDTLKHTLGNRTHAATILGISIRTLRNKLKLYSDDGIAVPPPGDGERAFG</sequence>
<protein>
    <submittedName>
        <fullName evidence="11">Sigma-54-dependent transcriptional regulator</fullName>
    </submittedName>
</protein>
<keyword evidence="1" id="KW-0547">Nucleotide-binding</keyword>
<dbReference type="SMART" id="SM00382">
    <property type="entry name" value="AAA"/>
    <property type="match status" value="1"/>
</dbReference>
<evidence type="ECO:0000256" key="3">
    <source>
        <dbReference type="ARBA" id="ARBA00023012"/>
    </source>
</evidence>
<dbReference type="EMBL" id="JBHUIP010000009">
    <property type="protein sequence ID" value="MFD2263274.1"/>
    <property type="molecule type" value="Genomic_DNA"/>
</dbReference>
<dbReference type="Gene3D" id="3.40.50.2300">
    <property type="match status" value="1"/>
</dbReference>
<name>A0ABW5DSA0_9PROT</name>